<dbReference type="AlphaFoldDB" id="A0AAD5Y023"/>
<reference evidence="1" key="1">
    <citation type="submission" date="2020-05" db="EMBL/GenBank/DDBJ databases">
        <title>Phylogenomic resolution of chytrid fungi.</title>
        <authorList>
            <person name="Stajich J.E."/>
            <person name="Amses K."/>
            <person name="Simmons R."/>
            <person name="Seto K."/>
            <person name="Myers J."/>
            <person name="Bonds A."/>
            <person name="Quandt C.A."/>
            <person name="Barry K."/>
            <person name="Liu P."/>
            <person name="Grigoriev I."/>
            <person name="Longcore J.E."/>
            <person name="James T.Y."/>
        </authorList>
    </citation>
    <scope>NUCLEOTIDE SEQUENCE</scope>
    <source>
        <strain evidence="1">JEL0476</strain>
    </source>
</reference>
<name>A0AAD5Y023_9FUNG</name>
<accession>A0AAD5Y023</accession>
<protein>
    <submittedName>
        <fullName evidence="1">Uncharacterized protein</fullName>
    </submittedName>
</protein>
<gene>
    <name evidence="1" type="ORF">HK099_004755</name>
</gene>
<proteinExistence type="predicted"/>
<dbReference type="EMBL" id="JADGJW010000345">
    <property type="protein sequence ID" value="KAJ3219257.1"/>
    <property type="molecule type" value="Genomic_DNA"/>
</dbReference>
<evidence type="ECO:0000313" key="2">
    <source>
        <dbReference type="Proteomes" id="UP001211065"/>
    </source>
</evidence>
<comment type="caution">
    <text evidence="1">The sequence shown here is derived from an EMBL/GenBank/DDBJ whole genome shotgun (WGS) entry which is preliminary data.</text>
</comment>
<dbReference type="Proteomes" id="UP001211065">
    <property type="component" value="Unassembled WGS sequence"/>
</dbReference>
<evidence type="ECO:0000313" key="1">
    <source>
        <dbReference type="EMBL" id="KAJ3219257.1"/>
    </source>
</evidence>
<sequence length="161" mass="17805">MNKYKSLETLAVELKIPKILSAKDANEVLTLGFKDLKEKYDVTPEEFVRIKEYKNSLCAPSPEQCIQNQPSPQLPPPMYNQVCPAPSPQMEKPTQINSSNNNTNNNTTNVSVVVQQQGPVDNRPRVNHCCHLGLFCLLGGLWLPCWIGACGGCCCERPCGS</sequence>
<keyword evidence="2" id="KW-1185">Reference proteome</keyword>
<organism evidence="1 2">
    <name type="scientific">Clydaea vesicula</name>
    <dbReference type="NCBI Taxonomy" id="447962"/>
    <lineage>
        <taxon>Eukaryota</taxon>
        <taxon>Fungi</taxon>
        <taxon>Fungi incertae sedis</taxon>
        <taxon>Chytridiomycota</taxon>
        <taxon>Chytridiomycota incertae sedis</taxon>
        <taxon>Chytridiomycetes</taxon>
        <taxon>Lobulomycetales</taxon>
        <taxon>Lobulomycetaceae</taxon>
        <taxon>Clydaea</taxon>
    </lineage>
</organism>